<evidence type="ECO:0000256" key="1">
    <source>
        <dbReference type="SAM" id="Phobius"/>
    </source>
</evidence>
<dbReference type="PANTHER" id="PTHR32251">
    <property type="entry name" value="3-OXO-5-ALPHA-STEROID 4-DEHYDROGENASE"/>
    <property type="match status" value="1"/>
</dbReference>
<feature type="transmembrane region" description="Helical" evidence="1">
    <location>
        <begin position="111"/>
        <end position="131"/>
    </location>
</feature>
<keyword evidence="1" id="KW-0812">Transmembrane</keyword>
<gene>
    <name evidence="2" type="ORF">AB2U05_35695</name>
</gene>
<dbReference type="AlphaFoldDB" id="A0AB39TW57"/>
<dbReference type="Pfam" id="PF06966">
    <property type="entry name" value="DUF1295"/>
    <property type="match status" value="1"/>
</dbReference>
<dbReference type="RefSeq" id="WP_369185598.1">
    <property type="nucleotide sequence ID" value="NZ_CP163445.1"/>
</dbReference>
<proteinExistence type="predicted"/>
<accession>A0AB39TW57</accession>
<reference evidence="2" key="1">
    <citation type="submission" date="2024-07" db="EMBL/GenBank/DDBJ databases">
        <authorList>
            <person name="Yu S.T."/>
        </authorList>
    </citation>
    <scope>NUCLEOTIDE SEQUENCE</scope>
    <source>
        <strain evidence="2">Y1</strain>
    </source>
</reference>
<organism evidence="2">
    <name type="scientific">Streptomyces sp. Y1</name>
    <dbReference type="NCBI Taxonomy" id="3238634"/>
    <lineage>
        <taxon>Bacteria</taxon>
        <taxon>Bacillati</taxon>
        <taxon>Actinomycetota</taxon>
        <taxon>Actinomycetes</taxon>
        <taxon>Kitasatosporales</taxon>
        <taxon>Streptomycetaceae</taxon>
        <taxon>Streptomyces</taxon>
    </lineage>
</organism>
<feature type="transmembrane region" description="Helical" evidence="1">
    <location>
        <begin position="39"/>
        <end position="57"/>
    </location>
</feature>
<feature type="transmembrane region" description="Helical" evidence="1">
    <location>
        <begin position="137"/>
        <end position="158"/>
    </location>
</feature>
<dbReference type="EMBL" id="CP163445">
    <property type="protein sequence ID" value="XDQ83477.1"/>
    <property type="molecule type" value="Genomic_DNA"/>
</dbReference>
<sequence length="269" mass="29377">MNTAAFAVNLAATAGAALAVLLAAFAVGVRTGRHRGVDVAWGLAFTAVAWTGYAFSAGHGDPARRLLVTILVTVWGLRLSAHIRSRSRGHGEDPRYDRMLAKAPGGRRNHYALRMVYLLQAAIVWFVSLPVQAAQYLTAGLGPLTFAAVALWAVGMFFETVGDWQLARFKADAANHGRIMDRGLWAWTRHPNYFGDACVWWALFLLVASEPIGWAFVLSPVLMTYLLAFGSGKPLLERRLGSTKPGWDAYVARTSSFVPRPPRRSPGAR</sequence>
<dbReference type="PANTHER" id="PTHR32251:SF17">
    <property type="entry name" value="STEROID 5-ALPHA REDUCTASE C-TERMINAL DOMAIN-CONTAINING PROTEIN"/>
    <property type="match status" value="1"/>
</dbReference>
<dbReference type="GO" id="GO:0016020">
    <property type="term" value="C:membrane"/>
    <property type="evidence" value="ECO:0007669"/>
    <property type="project" value="TreeGrafter"/>
</dbReference>
<keyword evidence="1" id="KW-0472">Membrane</keyword>
<evidence type="ECO:0000313" key="2">
    <source>
        <dbReference type="EMBL" id="XDQ83477.1"/>
    </source>
</evidence>
<keyword evidence="1" id="KW-1133">Transmembrane helix</keyword>
<dbReference type="Gene3D" id="1.20.120.1630">
    <property type="match status" value="1"/>
</dbReference>
<protein>
    <submittedName>
        <fullName evidence="2">DUF1295 domain-containing protein</fullName>
    </submittedName>
</protein>
<dbReference type="InterPro" id="IPR010721">
    <property type="entry name" value="UstE-like"/>
</dbReference>
<feature type="transmembrane region" description="Helical" evidence="1">
    <location>
        <begin position="190"/>
        <end position="208"/>
    </location>
</feature>
<feature type="transmembrane region" description="Helical" evidence="1">
    <location>
        <begin position="6"/>
        <end position="27"/>
    </location>
</feature>
<dbReference type="PROSITE" id="PS50244">
    <property type="entry name" value="S5A_REDUCTASE"/>
    <property type="match status" value="1"/>
</dbReference>
<name>A0AB39TW57_9ACTN</name>